<keyword evidence="2" id="KW-0808">Transferase</keyword>
<dbReference type="CDD" id="cd04301">
    <property type="entry name" value="NAT_SF"/>
    <property type="match status" value="1"/>
</dbReference>
<evidence type="ECO:0000259" key="1">
    <source>
        <dbReference type="PROSITE" id="PS51186"/>
    </source>
</evidence>
<comment type="caution">
    <text evidence="2">The sequence shown here is derived from an EMBL/GenBank/DDBJ whole genome shotgun (WGS) entry which is preliminary data.</text>
</comment>
<name>A0A5C6W5E3_9BACI</name>
<dbReference type="PROSITE" id="PS51186">
    <property type="entry name" value="GNAT"/>
    <property type="match status" value="1"/>
</dbReference>
<dbReference type="InterPro" id="IPR000182">
    <property type="entry name" value="GNAT_dom"/>
</dbReference>
<feature type="domain" description="N-acetyltransferase" evidence="1">
    <location>
        <begin position="4"/>
        <end position="153"/>
    </location>
</feature>
<dbReference type="GO" id="GO:0016747">
    <property type="term" value="F:acyltransferase activity, transferring groups other than amino-acyl groups"/>
    <property type="evidence" value="ECO:0007669"/>
    <property type="project" value="InterPro"/>
</dbReference>
<dbReference type="InterPro" id="IPR016181">
    <property type="entry name" value="Acyl_CoA_acyltransferase"/>
</dbReference>
<keyword evidence="3" id="KW-1185">Reference proteome</keyword>
<reference evidence="2 3" key="1">
    <citation type="journal article" date="2005" name="Int. J. Syst. Evol. Microbiol.">
        <title>Bacillus litoralis sp. nov., isolated from a tidal flat of the Yellow Sea in Korea.</title>
        <authorList>
            <person name="Yoon J.H."/>
            <person name="Oh T.K."/>
        </authorList>
    </citation>
    <scope>NUCLEOTIDE SEQUENCE [LARGE SCALE GENOMIC DNA]</scope>
    <source>
        <strain evidence="2 3">SW-211</strain>
    </source>
</reference>
<organism evidence="2 3">
    <name type="scientific">Metabacillus litoralis</name>
    <dbReference type="NCBI Taxonomy" id="152268"/>
    <lineage>
        <taxon>Bacteria</taxon>
        <taxon>Bacillati</taxon>
        <taxon>Bacillota</taxon>
        <taxon>Bacilli</taxon>
        <taxon>Bacillales</taxon>
        <taxon>Bacillaceae</taxon>
        <taxon>Metabacillus</taxon>
    </lineage>
</organism>
<dbReference type="EMBL" id="VOQF01000003">
    <property type="protein sequence ID" value="TXC92102.1"/>
    <property type="molecule type" value="Genomic_DNA"/>
</dbReference>
<dbReference type="Gene3D" id="3.40.630.30">
    <property type="match status" value="1"/>
</dbReference>
<evidence type="ECO:0000313" key="2">
    <source>
        <dbReference type="EMBL" id="TXC92102.1"/>
    </source>
</evidence>
<dbReference type="OrthoDB" id="2934055at2"/>
<dbReference type="SUPFAM" id="SSF55729">
    <property type="entry name" value="Acyl-CoA N-acyltransferases (Nat)"/>
    <property type="match status" value="1"/>
</dbReference>
<dbReference type="Pfam" id="PF00583">
    <property type="entry name" value="Acetyltransf_1"/>
    <property type="match status" value="1"/>
</dbReference>
<gene>
    <name evidence="2" type="ORF">FS935_06900</name>
</gene>
<dbReference type="RefSeq" id="WP_146946874.1">
    <property type="nucleotide sequence ID" value="NZ_VOQF01000003.1"/>
</dbReference>
<sequence length="154" mass="18302">MKNLEFKELNKGDYNFFKDIIRVSDDWQQEECSENELENYLLSYQMFNGQWRIWYKNNNKIGISYHIEWSPSNERPWIGTILIHPNQRLRGFGQNIIKEIGHELKSKGHKACYVGCSINQDGWLRFLGNCGFEQLKIEKEVTTSKEYMISVMPL</sequence>
<evidence type="ECO:0000313" key="3">
    <source>
        <dbReference type="Proteomes" id="UP000321363"/>
    </source>
</evidence>
<dbReference type="AlphaFoldDB" id="A0A5C6W5E3"/>
<dbReference type="Proteomes" id="UP000321363">
    <property type="component" value="Unassembled WGS sequence"/>
</dbReference>
<protein>
    <submittedName>
        <fullName evidence="2">GNAT family N-acetyltransferase</fullName>
    </submittedName>
</protein>
<accession>A0A5C6W5E3</accession>
<proteinExistence type="predicted"/>